<proteinExistence type="predicted"/>
<keyword evidence="2" id="KW-0472">Membrane</keyword>
<feature type="domain" description="TadE-like" evidence="3">
    <location>
        <begin position="61"/>
        <end position="103"/>
    </location>
</feature>
<evidence type="ECO:0000256" key="2">
    <source>
        <dbReference type="SAM" id="Phobius"/>
    </source>
</evidence>
<reference evidence="4 5" key="1">
    <citation type="submission" date="2020-03" db="EMBL/GenBank/DDBJ databases">
        <title>Draft genome of Streptomyces sp. ventii, isolated from the Axial Seamount in the Pacific Ocean, and resequencing of the two type strains Streptomyces lonarensis strain NCL 716 and Streptomyces bohaiensis strain 11A07.</title>
        <authorList>
            <person name="Loughran R.M."/>
            <person name="Pfannmuller K.M."/>
            <person name="Wasson B.J."/>
            <person name="Deadmond M.C."/>
            <person name="Paddock B.E."/>
            <person name="Koyack M.J."/>
            <person name="Gallegos D.A."/>
            <person name="Mitchell E.A."/>
            <person name="Ushijima B."/>
            <person name="Saw J.H."/>
            <person name="Mcphail K.L."/>
            <person name="Videau P."/>
        </authorList>
    </citation>
    <scope>NUCLEOTIDE SEQUENCE [LARGE SCALE GENOMIC DNA]</scope>
    <source>
        <strain evidence="5">5675061</strain>
    </source>
</reference>
<name>A0ABX1ACE8_9ACTN</name>
<dbReference type="InterPro" id="IPR012495">
    <property type="entry name" value="TadE-like_dom"/>
</dbReference>
<feature type="transmembrane region" description="Helical" evidence="2">
    <location>
        <begin position="67"/>
        <end position="89"/>
    </location>
</feature>
<protein>
    <submittedName>
        <fullName evidence="4">Pilus assembly protein</fullName>
    </submittedName>
</protein>
<comment type="caution">
    <text evidence="4">The sequence shown here is derived from an EMBL/GenBank/DDBJ whole genome shotgun (WGS) entry which is preliminary data.</text>
</comment>
<accession>A0ABX1ACE8</accession>
<evidence type="ECO:0000313" key="5">
    <source>
        <dbReference type="Proteomes" id="UP000746503"/>
    </source>
</evidence>
<dbReference type="Proteomes" id="UP000746503">
    <property type="component" value="Unassembled WGS sequence"/>
</dbReference>
<sequence length="185" mass="19466">MVTAPRRASGPAHRPPGTGAHRARPRGPVRPGAGDRRRRQPPSDRHRTPAGLRAALRDDSGASAVEFVMLTPIMFFLIFGAVQFALYSFAADVAKAAAQAGAREARREADVSAGWQDSARSKAHDYVRQLAGPGLLANVSVPVGREGDMVSVTVIGDAPAILPGMTLQVRAVSEGPVERFVPDGG</sequence>
<evidence type="ECO:0000256" key="1">
    <source>
        <dbReference type="SAM" id="MobiDB-lite"/>
    </source>
</evidence>
<keyword evidence="5" id="KW-1185">Reference proteome</keyword>
<evidence type="ECO:0000259" key="3">
    <source>
        <dbReference type="Pfam" id="PF07811"/>
    </source>
</evidence>
<feature type="region of interest" description="Disordered" evidence="1">
    <location>
        <begin position="1"/>
        <end position="51"/>
    </location>
</feature>
<dbReference type="Pfam" id="PF07811">
    <property type="entry name" value="TadE"/>
    <property type="match status" value="1"/>
</dbReference>
<gene>
    <name evidence="4" type="ORF">HCJ92_00845</name>
</gene>
<evidence type="ECO:0000313" key="4">
    <source>
        <dbReference type="EMBL" id="NJP64868.1"/>
    </source>
</evidence>
<dbReference type="EMBL" id="JAAVJB010000003">
    <property type="protein sequence ID" value="NJP64868.1"/>
    <property type="molecule type" value="Genomic_DNA"/>
</dbReference>
<organism evidence="4 5">
    <name type="scientific">Streptomyces spiramenti</name>
    <dbReference type="NCBI Taxonomy" id="2720606"/>
    <lineage>
        <taxon>Bacteria</taxon>
        <taxon>Bacillati</taxon>
        <taxon>Actinomycetota</taxon>
        <taxon>Actinomycetes</taxon>
        <taxon>Kitasatosporales</taxon>
        <taxon>Streptomycetaceae</taxon>
        <taxon>Streptomyces</taxon>
    </lineage>
</organism>
<keyword evidence="2" id="KW-1133">Transmembrane helix</keyword>
<keyword evidence="2" id="KW-0812">Transmembrane</keyword>